<dbReference type="Proteomes" id="UP000337909">
    <property type="component" value="Unassembled WGS sequence"/>
</dbReference>
<organism evidence="7 8">
    <name type="scientific">Pseudomonas fluorescens</name>
    <dbReference type="NCBI Taxonomy" id="294"/>
    <lineage>
        <taxon>Bacteria</taxon>
        <taxon>Pseudomonadati</taxon>
        <taxon>Pseudomonadota</taxon>
        <taxon>Gammaproteobacteria</taxon>
        <taxon>Pseudomonadales</taxon>
        <taxon>Pseudomonadaceae</taxon>
        <taxon>Pseudomonas</taxon>
    </lineage>
</organism>
<dbReference type="InterPro" id="IPR015424">
    <property type="entry name" value="PyrdxlP-dep_Trfase"/>
</dbReference>
<proteinExistence type="inferred from homology"/>
<keyword evidence="4" id="KW-0238">DNA-binding</keyword>
<evidence type="ECO:0000256" key="2">
    <source>
        <dbReference type="ARBA" id="ARBA00022898"/>
    </source>
</evidence>
<dbReference type="EMBL" id="CABVHQ010000086">
    <property type="protein sequence ID" value="VVO35543.1"/>
    <property type="molecule type" value="Genomic_DNA"/>
</dbReference>
<dbReference type="GO" id="GO:0003677">
    <property type="term" value="F:DNA binding"/>
    <property type="evidence" value="ECO:0007669"/>
    <property type="project" value="UniProtKB-KW"/>
</dbReference>
<dbReference type="InterPro" id="IPR051446">
    <property type="entry name" value="HTH_trans_reg/aminotransferase"/>
</dbReference>
<keyword evidence="2" id="KW-0663">Pyridoxal phosphate</keyword>
<dbReference type="SUPFAM" id="SSF53383">
    <property type="entry name" value="PLP-dependent transferases"/>
    <property type="match status" value="1"/>
</dbReference>
<gene>
    <name evidence="7" type="primary">gabR_3</name>
    <name evidence="7" type="ORF">PS691_05291</name>
</gene>
<evidence type="ECO:0000313" key="8">
    <source>
        <dbReference type="Proteomes" id="UP000337909"/>
    </source>
</evidence>
<dbReference type="PANTHER" id="PTHR46577:SF1">
    <property type="entry name" value="HTH-TYPE TRANSCRIPTIONAL REGULATORY PROTEIN GABR"/>
    <property type="match status" value="1"/>
</dbReference>
<accession>A0A5E7FDS7</accession>
<dbReference type="PROSITE" id="PS50949">
    <property type="entry name" value="HTH_GNTR"/>
    <property type="match status" value="1"/>
</dbReference>
<dbReference type="CDD" id="cd07377">
    <property type="entry name" value="WHTH_GntR"/>
    <property type="match status" value="1"/>
</dbReference>
<dbReference type="PRINTS" id="PR00035">
    <property type="entry name" value="HTHGNTR"/>
</dbReference>
<feature type="domain" description="HTH gntR-type" evidence="6">
    <location>
        <begin position="17"/>
        <end position="85"/>
    </location>
</feature>
<evidence type="ECO:0000256" key="3">
    <source>
        <dbReference type="ARBA" id="ARBA00023015"/>
    </source>
</evidence>
<dbReference type="InterPro" id="IPR015421">
    <property type="entry name" value="PyrdxlP-dep_Trfase_major"/>
</dbReference>
<dbReference type="Gene3D" id="3.40.640.10">
    <property type="entry name" value="Type I PLP-dependent aspartate aminotransferase-like (Major domain)"/>
    <property type="match status" value="1"/>
</dbReference>
<evidence type="ECO:0000259" key="6">
    <source>
        <dbReference type="PROSITE" id="PS50949"/>
    </source>
</evidence>
<protein>
    <submittedName>
        <fullName evidence="7">HTH-type transcriptional regulatory protein GabR</fullName>
    </submittedName>
</protein>
<dbReference type="InterPro" id="IPR036390">
    <property type="entry name" value="WH_DNA-bd_sf"/>
</dbReference>
<dbReference type="Pfam" id="PF00392">
    <property type="entry name" value="GntR"/>
    <property type="match status" value="1"/>
</dbReference>
<evidence type="ECO:0000256" key="4">
    <source>
        <dbReference type="ARBA" id="ARBA00023125"/>
    </source>
</evidence>
<dbReference type="InterPro" id="IPR004839">
    <property type="entry name" value="Aminotransferase_I/II_large"/>
</dbReference>
<comment type="similarity">
    <text evidence="1">In the C-terminal section; belongs to the class-I pyridoxal-phosphate-dependent aminotransferase family.</text>
</comment>
<keyword evidence="5" id="KW-0804">Transcription</keyword>
<dbReference type="CDD" id="cd00609">
    <property type="entry name" value="AAT_like"/>
    <property type="match status" value="1"/>
</dbReference>
<dbReference type="InterPro" id="IPR000524">
    <property type="entry name" value="Tscrpt_reg_HTH_GntR"/>
</dbReference>
<dbReference type="PANTHER" id="PTHR46577">
    <property type="entry name" value="HTH-TYPE TRANSCRIPTIONAL REGULATORY PROTEIN GABR"/>
    <property type="match status" value="1"/>
</dbReference>
<reference evidence="7 8" key="1">
    <citation type="submission" date="2019-09" db="EMBL/GenBank/DDBJ databases">
        <authorList>
            <person name="Chandra G."/>
            <person name="Truman W A."/>
        </authorList>
    </citation>
    <scope>NUCLEOTIDE SEQUENCE [LARGE SCALE GENOMIC DNA]</scope>
    <source>
        <strain evidence="7">PS691</strain>
    </source>
</reference>
<dbReference type="SMART" id="SM00345">
    <property type="entry name" value="HTH_GNTR"/>
    <property type="match status" value="1"/>
</dbReference>
<keyword evidence="3" id="KW-0805">Transcription regulation</keyword>
<dbReference type="SUPFAM" id="SSF46785">
    <property type="entry name" value="Winged helix' DNA-binding domain"/>
    <property type="match status" value="1"/>
</dbReference>
<dbReference type="Pfam" id="PF00155">
    <property type="entry name" value="Aminotran_1_2"/>
    <property type="match status" value="1"/>
</dbReference>
<dbReference type="InterPro" id="IPR036388">
    <property type="entry name" value="WH-like_DNA-bd_sf"/>
</dbReference>
<dbReference type="OrthoDB" id="9808770at2"/>
<dbReference type="GO" id="GO:0003700">
    <property type="term" value="F:DNA-binding transcription factor activity"/>
    <property type="evidence" value="ECO:0007669"/>
    <property type="project" value="InterPro"/>
</dbReference>
<name>A0A5E7FDS7_PSEFL</name>
<dbReference type="GO" id="GO:0030170">
    <property type="term" value="F:pyridoxal phosphate binding"/>
    <property type="evidence" value="ECO:0007669"/>
    <property type="project" value="InterPro"/>
</dbReference>
<dbReference type="RefSeq" id="WP_150645090.1">
    <property type="nucleotide sequence ID" value="NZ_CABVHQ010000086.1"/>
</dbReference>
<dbReference type="AlphaFoldDB" id="A0A5E7FDS7"/>
<evidence type="ECO:0000256" key="5">
    <source>
        <dbReference type="ARBA" id="ARBA00023163"/>
    </source>
</evidence>
<evidence type="ECO:0000256" key="1">
    <source>
        <dbReference type="ARBA" id="ARBA00005384"/>
    </source>
</evidence>
<sequence>MTNRINSFSPLDPTSSEPIYRQLYWRFRGAITDGVLTPGERIPSARALAKELGLARGTIDTAYSLLTAEGYIQSRGQAGTVVAPGINVRPPSSAAERAFSSAEGTSIRHKAQVLPFQMALPALDAFPRKIWSQIGARCVRATQIADMANPSVYGLESLRTAIATYLQVARGITCSPSQVFVTSGYRNTLLLVAHALLKPGDRVLVEDPGYLPTRQLLEHLQIEVAPVPVDQDGMRVTQGVNSSKDARAAVVTPAHQSPLCVSLSLPRRLELLEWATRQQAWIVEDDYDGEYRYISRPLPALKSLDRDGRVLYAGTFSKVLFPGIRLAYLIVPQAQVERFEHIGQTFLGGCPELTQAIVATFVTEGHFARHIQRMRKLYGERREATARGLKKALGNHIRIDAQPGGMHLILRLTEQQSDRSLVERLLQAGIYAEALTDWSICGTTDSALLLGFANIDSEETAEQLGKRILELM</sequence>
<dbReference type="Gene3D" id="1.10.10.10">
    <property type="entry name" value="Winged helix-like DNA-binding domain superfamily/Winged helix DNA-binding domain"/>
    <property type="match status" value="1"/>
</dbReference>
<evidence type="ECO:0000313" key="7">
    <source>
        <dbReference type="EMBL" id="VVO35543.1"/>
    </source>
</evidence>